<organism evidence="2 3">
    <name type="scientific">Mycteria americana</name>
    <name type="common">Wood stork</name>
    <dbReference type="NCBI Taxonomy" id="33587"/>
    <lineage>
        <taxon>Eukaryota</taxon>
        <taxon>Metazoa</taxon>
        <taxon>Chordata</taxon>
        <taxon>Craniata</taxon>
        <taxon>Vertebrata</taxon>
        <taxon>Euteleostomi</taxon>
        <taxon>Archelosauria</taxon>
        <taxon>Archosauria</taxon>
        <taxon>Dinosauria</taxon>
        <taxon>Saurischia</taxon>
        <taxon>Theropoda</taxon>
        <taxon>Coelurosauria</taxon>
        <taxon>Aves</taxon>
        <taxon>Neognathae</taxon>
        <taxon>Neoaves</taxon>
        <taxon>Aequornithes</taxon>
        <taxon>Ciconiiformes</taxon>
        <taxon>Ciconiidae</taxon>
        <taxon>Mycteria</taxon>
    </lineage>
</organism>
<name>A0AAN7S363_MYCAM</name>
<evidence type="ECO:0000313" key="2">
    <source>
        <dbReference type="EMBL" id="KAK4816783.1"/>
    </source>
</evidence>
<keyword evidence="3" id="KW-1185">Reference proteome</keyword>
<reference evidence="2 3" key="1">
    <citation type="journal article" date="2023" name="J. Hered.">
        <title>Chromosome-level genome of the wood stork (Mycteria americana) provides insight into avian chromosome evolution.</title>
        <authorList>
            <person name="Flamio R. Jr."/>
            <person name="Ramstad K.M."/>
        </authorList>
    </citation>
    <scope>NUCLEOTIDE SEQUENCE [LARGE SCALE GENOMIC DNA]</scope>
    <source>
        <strain evidence="2">JAX WOST 10</strain>
    </source>
</reference>
<dbReference type="EMBL" id="JAUNZN010000009">
    <property type="protein sequence ID" value="KAK4816783.1"/>
    <property type="molecule type" value="Genomic_DNA"/>
</dbReference>
<comment type="caution">
    <text evidence="2">The sequence shown here is derived from an EMBL/GenBank/DDBJ whole genome shotgun (WGS) entry which is preliminary data.</text>
</comment>
<gene>
    <name evidence="2" type="ORF">QYF61_022895</name>
</gene>
<protein>
    <submittedName>
        <fullName evidence="2">Uncharacterized protein</fullName>
    </submittedName>
</protein>
<evidence type="ECO:0000313" key="3">
    <source>
        <dbReference type="Proteomes" id="UP001333110"/>
    </source>
</evidence>
<dbReference type="PANTHER" id="PTHR33332">
    <property type="entry name" value="REVERSE TRANSCRIPTASE DOMAIN-CONTAINING PROTEIN"/>
    <property type="match status" value="1"/>
</dbReference>
<feature type="compositionally biased region" description="Basic and acidic residues" evidence="1">
    <location>
        <begin position="34"/>
        <end position="47"/>
    </location>
</feature>
<dbReference type="Proteomes" id="UP001333110">
    <property type="component" value="Unassembled WGS sequence"/>
</dbReference>
<dbReference type="AlphaFoldDB" id="A0AAN7S363"/>
<evidence type="ECO:0000256" key="1">
    <source>
        <dbReference type="SAM" id="MobiDB-lite"/>
    </source>
</evidence>
<feature type="region of interest" description="Disordered" evidence="1">
    <location>
        <begin position="34"/>
        <end position="53"/>
    </location>
</feature>
<accession>A0AAN7S363</accession>
<sequence>MAGDYLALSNVQGPVQKRKADMIKQQGKRCYQEEGNKFQVRPDEDNRNPSVEPVASRTREVIVPLYSALVRPHLEYCVQFWAPHYKRDIEVLERVQRRATKLVKGLEQKSYEERLRELGLFSLEKRRLRGDLIALYNYLKGGCREVGVGLFSQVTSDRTRGNGLKLCQGRFRLDIRKFFFTERVIKHWNRLPREVVESPSLEVFKGRLDEVLRDMV</sequence>
<proteinExistence type="predicted"/>